<keyword evidence="4" id="KW-1185">Reference proteome</keyword>
<evidence type="ECO:0000313" key="3">
    <source>
        <dbReference type="EMBL" id="TQD99925.1"/>
    </source>
</evidence>
<evidence type="ECO:0000259" key="2">
    <source>
        <dbReference type="Pfam" id="PF03732"/>
    </source>
</evidence>
<comment type="caution">
    <text evidence="3">The sequence shown here is derived from an EMBL/GenBank/DDBJ whole genome shotgun (WGS) entry which is preliminary data.</text>
</comment>
<dbReference type="PANTHER" id="PTHR33240:SF8">
    <property type="entry name" value="OS03G0439900 PROTEIN"/>
    <property type="match status" value="1"/>
</dbReference>
<sequence>MLHEARQAQTHKLVAPVEVNNQLNAPQHGGSPISDTDIPDRDRATHQCDNQHETSLNPAASTRSRRSRGKHLLTEGVEGSKAVYRDCRDFLKQRRKNPIHISSKINDPRVSERLGPLPRPRPAANLENRQQVPEEYEGTGDSETFIHTHSRSQCGESRERSRYLDQTFLLPRGDGDLKKKTLVVHDSAQDPLVLQLLEEVNKLKAERQAEIPDWNQAKTKQKTKQKLDLQLYTGREDPIEHLNLFESTMVYRGHTDEERCLLFPSTLSGGALNWYCRLPPETVDSFEELRKLFVSQHIFQTDRLHSADDLYTIRQKPDKSLRKYAGRFNHEYSRCAEADDKTALKAFTAGLRDCFFKYMINANTWKTYSEVMTQAYNHASAEARTYQGKPPTITPYQQVGRYRHNNARPQAVNAVGQSRVKTGPTPRYETYTSLNATCAAIYPSIAHLIPKPKPRQPDYKSTKNTGMFCCYHEYNGHDSEKCIILRDHIEALAREGKIDQFLLHPPRDNRNQRQVNVIYSISGGTPMSESSNRAMKSSERTLRPGHQVFHVEDIRGGKYQKPNWDPICFYPEEERGIIYPHNDPLIVEAHIANFDVKRILIDTGASVNIMFAEAFKALNVAEHLLDRSISPLISFSGDIVQPLGSIHLPLTIGTGPYTATITTNFLVVNCPTAYNVIFGRTGINDLKAMVSTHMLLMKFPTPFGNGYIRGDQLSARSCYNTSVKQQHLHVPKETLSIHNQVVKTSPDEANSDLHDGNSQPDDPRDDSFTQQAQPAEELENVSISKDHPDRMVKIGTTLSPPLRLSLISFLQENAEVFAHIKICRASLPISFVTT</sequence>
<organism evidence="3 4">
    <name type="scientific">Malus baccata</name>
    <name type="common">Siberian crab apple</name>
    <name type="synonym">Pyrus baccata</name>
    <dbReference type="NCBI Taxonomy" id="106549"/>
    <lineage>
        <taxon>Eukaryota</taxon>
        <taxon>Viridiplantae</taxon>
        <taxon>Streptophyta</taxon>
        <taxon>Embryophyta</taxon>
        <taxon>Tracheophyta</taxon>
        <taxon>Spermatophyta</taxon>
        <taxon>Magnoliopsida</taxon>
        <taxon>eudicotyledons</taxon>
        <taxon>Gunneridae</taxon>
        <taxon>Pentapetalae</taxon>
        <taxon>rosids</taxon>
        <taxon>fabids</taxon>
        <taxon>Rosales</taxon>
        <taxon>Rosaceae</taxon>
        <taxon>Amygdaloideae</taxon>
        <taxon>Maleae</taxon>
        <taxon>Malus</taxon>
    </lineage>
</organism>
<name>A0A540MM88_MALBA</name>
<dbReference type="InterPro" id="IPR021109">
    <property type="entry name" value="Peptidase_aspartic_dom_sf"/>
</dbReference>
<feature type="region of interest" description="Disordered" evidence="1">
    <location>
        <begin position="746"/>
        <end position="786"/>
    </location>
</feature>
<feature type="domain" description="Retrotransposon gag" evidence="2">
    <location>
        <begin position="262"/>
        <end position="353"/>
    </location>
</feature>
<dbReference type="Proteomes" id="UP000315295">
    <property type="component" value="Unassembled WGS sequence"/>
</dbReference>
<feature type="compositionally biased region" description="Polar residues" evidence="1">
    <location>
        <begin position="53"/>
        <end position="62"/>
    </location>
</feature>
<protein>
    <recommendedName>
        <fullName evidence="2">Retrotransposon gag domain-containing protein</fullName>
    </recommendedName>
</protein>
<feature type="region of interest" description="Disordered" evidence="1">
    <location>
        <begin position="22"/>
        <end position="74"/>
    </location>
</feature>
<proteinExistence type="predicted"/>
<dbReference type="Pfam" id="PF03732">
    <property type="entry name" value="Retrotrans_gag"/>
    <property type="match status" value="1"/>
</dbReference>
<dbReference type="PANTHER" id="PTHR33240">
    <property type="entry name" value="OS08G0508500 PROTEIN"/>
    <property type="match status" value="1"/>
</dbReference>
<evidence type="ECO:0000256" key="1">
    <source>
        <dbReference type="SAM" id="MobiDB-lite"/>
    </source>
</evidence>
<dbReference type="InterPro" id="IPR005162">
    <property type="entry name" value="Retrotrans_gag_dom"/>
</dbReference>
<feature type="region of interest" description="Disordered" evidence="1">
    <location>
        <begin position="99"/>
        <end position="159"/>
    </location>
</feature>
<dbReference type="AlphaFoldDB" id="A0A540MM88"/>
<feature type="compositionally biased region" description="Basic and acidic residues" evidence="1">
    <location>
        <begin position="38"/>
        <end position="52"/>
    </location>
</feature>
<gene>
    <name evidence="3" type="ORF">C1H46_014429</name>
</gene>
<evidence type="ECO:0000313" key="4">
    <source>
        <dbReference type="Proteomes" id="UP000315295"/>
    </source>
</evidence>
<reference evidence="3 4" key="1">
    <citation type="journal article" date="2019" name="G3 (Bethesda)">
        <title>Sequencing of a Wild Apple (Malus baccata) Genome Unravels the Differences Between Cultivated and Wild Apple Species Regarding Disease Resistance and Cold Tolerance.</title>
        <authorList>
            <person name="Chen X."/>
        </authorList>
    </citation>
    <scope>NUCLEOTIDE SEQUENCE [LARGE SCALE GENOMIC DNA]</scope>
    <source>
        <strain evidence="4">cv. Shandingzi</strain>
        <tissue evidence="3">Leaves</tissue>
    </source>
</reference>
<dbReference type="EMBL" id="VIEB01000225">
    <property type="protein sequence ID" value="TQD99925.1"/>
    <property type="molecule type" value="Genomic_DNA"/>
</dbReference>
<dbReference type="SUPFAM" id="SSF50630">
    <property type="entry name" value="Acid proteases"/>
    <property type="match status" value="1"/>
</dbReference>
<accession>A0A540MM88</accession>
<dbReference type="Gene3D" id="2.40.70.10">
    <property type="entry name" value="Acid Proteases"/>
    <property type="match status" value="1"/>
</dbReference>
<dbReference type="CDD" id="cd00303">
    <property type="entry name" value="retropepsin_like"/>
    <property type="match status" value="1"/>
</dbReference>
<feature type="compositionally biased region" description="Basic and acidic residues" evidence="1">
    <location>
        <begin position="751"/>
        <end position="767"/>
    </location>
</feature>
<feature type="compositionally biased region" description="Polar residues" evidence="1">
    <location>
        <begin position="141"/>
        <end position="155"/>
    </location>
</feature>